<feature type="compositionally biased region" description="Basic and acidic residues" evidence="1">
    <location>
        <begin position="21"/>
        <end position="43"/>
    </location>
</feature>
<name>A0A8R7R9A7_TRIUA</name>
<keyword evidence="3" id="KW-1185">Reference proteome</keyword>
<accession>A0A8R7R9A7</accession>
<dbReference type="Gramene" id="TuG1812S0000890400.01.T01">
    <property type="protein sequence ID" value="TuG1812S0000890400.01.T01"/>
    <property type="gene ID" value="TuG1812S0000890400.01"/>
</dbReference>
<evidence type="ECO:0000313" key="2">
    <source>
        <dbReference type="EnsemblPlants" id="TuG1812S0000890400.01.T01"/>
    </source>
</evidence>
<dbReference type="Proteomes" id="UP000015106">
    <property type="component" value="Unassembled WGS sequence"/>
</dbReference>
<dbReference type="EnsemblPlants" id="TuG1812S0000890400.01.T01">
    <property type="protein sequence ID" value="TuG1812S0000890400.01.T01"/>
    <property type="gene ID" value="TuG1812S0000890400.01"/>
</dbReference>
<reference evidence="3" key="1">
    <citation type="journal article" date="2013" name="Nature">
        <title>Draft genome of the wheat A-genome progenitor Triticum urartu.</title>
        <authorList>
            <person name="Ling H.Q."/>
            <person name="Zhao S."/>
            <person name="Liu D."/>
            <person name="Wang J."/>
            <person name="Sun H."/>
            <person name="Zhang C."/>
            <person name="Fan H."/>
            <person name="Li D."/>
            <person name="Dong L."/>
            <person name="Tao Y."/>
            <person name="Gao C."/>
            <person name="Wu H."/>
            <person name="Li Y."/>
            <person name="Cui Y."/>
            <person name="Guo X."/>
            <person name="Zheng S."/>
            <person name="Wang B."/>
            <person name="Yu K."/>
            <person name="Liang Q."/>
            <person name="Yang W."/>
            <person name="Lou X."/>
            <person name="Chen J."/>
            <person name="Feng M."/>
            <person name="Jian J."/>
            <person name="Zhang X."/>
            <person name="Luo G."/>
            <person name="Jiang Y."/>
            <person name="Liu J."/>
            <person name="Wang Z."/>
            <person name="Sha Y."/>
            <person name="Zhang B."/>
            <person name="Wu H."/>
            <person name="Tang D."/>
            <person name="Shen Q."/>
            <person name="Xue P."/>
            <person name="Zou S."/>
            <person name="Wang X."/>
            <person name="Liu X."/>
            <person name="Wang F."/>
            <person name="Yang Y."/>
            <person name="An X."/>
            <person name="Dong Z."/>
            <person name="Zhang K."/>
            <person name="Zhang X."/>
            <person name="Luo M.C."/>
            <person name="Dvorak J."/>
            <person name="Tong Y."/>
            <person name="Wang J."/>
            <person name="Yang H."/>
            <person name="Li Z."/>
            <person name="Wang D."/>
            <person name="Zhang A."/>
            <person name="Wang J."/>
        </authorList>
    </citation>
    <scope>NUCLEOTIDE SEQUENCE</scope>
    <source>
        <strain evidence="3">cv. G1812</strain>
    </source>
</reference>
<proteinExistence type="predicted"/>
<feature type="compositionally biased region" description="Basic and acidic residues" evidence="1">
    <location>
        <begin position="85"/>
        <end position="96"/>
    </location>
</feature>
<feature type="compositionally biased region" description="Basic and acidic residues" evidence="1">
    <location>
        <begin position="189"/>
        <end position="199"/>
    </location>
</feature>
<sequence length="199" mass="21579">MQDELDGDASLNKDEGDDMENVQHETDNDEHVEVRVGGKKDKAAPNVPPPEKVIEQTVARDTGVSPSKRGRAPEDVGQGSVGKRSRTDLVAARRSEATASGRAVKKKHAPTPTRVSARLNKGDPTAGDTTSTRSSPHTSTSNTWDPVVLEDLRKTIKKVKKTTTRVTRQNPRDPLEHIHSKLSTSGNSDVHEAPVDKTV</sequence>
<feature type="region of interest" description="Disordered" evidence="1">
    <location>
        <begin position="1"/>
        <end position="199"/>
    </location>
</feature>
<reference evidence="2" key="2">
    <citation type="submission" date="2022-06" db="UniProtKB">
        <authorList>
            <consortium name="EnsemblPlants"/>
        </authorList>
    </citation>
    <scope>IDENTIFICATION</scope>
</reference>
<protein>
    <submittedName>
        <fullName evidence="2">Uncharacterized protein</fullName>
    </submittedName>
</protein>
<organism evidence="2 3">
    <name type="scientific">Triticum urartu</name>
    <name type="common">Red wild einkorn</name>
    <name type="synonym">Crithodium urartu</name>
    <dbReference type="NCBI Taxonomy" id="4572"/>
    <lineage>
        <taxon>Eukaryota</taxon>
        <taxon>Viridiplantae</taxon>
        <taxon>Streptophyta</taxon>
        <taxon>Embryophyta</taxon>
        <taxon>Tracheophyta</taxon>
        <taxon>Spermatophyta</taxon>
        <taxon>Magnoliopsida</taxon>
        <taxon>Liliopsida</taxon>
        <taxon>Poales</taxon>
        <taxon>Poaceae</taxon>
        <taxon>BOP clade</taxon>
        <taxon>Pooideae</taxon>
        <taxon>Triticodae</taxon>
        <taxon>Triticeae</taxon>
        <taxon>Triticinae</taxon>
        <taxon>Triticum</taxon>
    </lineage>
</organism>
<feature type="compositionally biased region" description="Basic and acidic residues" evidence="1">
    <location>
        <begin position="170"/>
        <end position="179"/>
    </location>
</feature>
<evidence type="ECO:0000256" key="1">
    <source>
        <dbReference type="SAM" id="MobiDB-lite"/>
    </source>
</evidence>
<feature type="compositionally biased region" description="Low complexity" evidence="1">
    <location>
        <begin position="129"/>
        <end position="143"/>
    </location>
</feature>
<dbReference type="AlphaFoldDB" id="A0A8R7R9A7"/>
<evidence type="ECO:0000313" key="3">
    <source>
        <dbReference type="Proteomes" id="UP000015106"/>
    </source>
</evidence>